<name>A0ABN7A5J0_9HEMI</name>
<keyword evidence="3" id="KW-1185">Reference proteome</keyword>
<dbReference type="EMBL" id="AP028909">
    <property type="protein sequence ID" value="BES87369.1"/>
    <property type="molecule type" value="Genomic_DNA"/>
</dbReference>
<dbReference type="PANTHER" id="PTHR22954">
    <property type="entry name" value="RETROVIRAL PROTEASE-RELATED"/>
    <property type="match status" value="1"/>
</dbReference>
<proteinExistence type="predicted"/>
<evidence type="ECO:0000313" key="3">
    <source>
        <dbReference type="Proteomes" id="UP001307889"/>
    </source>
</evidence>
<feature type="region of interest" description="Disordered" evidence="1">
    <location>
        <begin position="305"/>
        <end position="326"/>
    </location>
</feature>
<dbReference type="Proteomes" id="UP001307889">
    <property type="component" value="Chromosome 1"/>
</dbReference>
<dbReference type="PANTHER" id="PTHR22954:SF3">
    <property type="entry name" value="PROTEIN CBG08539"/>
    <property type="match status" value="1"/>
</dbReference>
<evidence type="ECO:0000256" key="1">
    <source>
        <dbReference type="SAM" id="MobiDB-lite"/>
    </source>
</evidence>
<feature type="region of interest" description="Disordered" evidence="1">
    <location>
        <begin position="369"/>
        <end position="389"/>
    </location>
</feature>
<organism evidence="2 3">
    <name type="scientific">Nesidiocoris tenuis</name>
    <dbReference type="NCBI Taxonomy" id="355587"/>
    <lineage>
        <taxon>Eukaryota</taxon>
        <taxon>Metazoa</taxon>
        <taxon>Ecdysozoa</taxon>
        <taxon>Arthropoda</taxon>
        <taxon>Hexapoda</taxon>
        <taxon>Insecta</taxon>
        <taxon>Pterygota</taxon>
        <taxon>Neoptera</taxon>
        <taxon>Paraneoptera</taxon>
        <taxon>Hemiptera</taxon>
        <taxon>Heteroptera</taxon>
        <taxon>Panheteroptera</taxon>
        <taxon>Cimicomorpha</taxon>
        <taxon>Miridae</taxon>
        <taxon>Dicyphina</taxon>
        <taxon>Nesidiocoris</taxon>
    </lineage>
</organism>
<gene>
    <name evidence="2" type="ORF">NTJ_00174</name>
</gene>
<dbReference type="Pfam" id="PF03564">
    <property type="entry name" value="DUF1759"/>
    <property type="match status" value="1"/>
</dbReference>
<sequence length="446" mass="50766">MVLVDQALSNEQGELLSEREQLYATLQSICDKSNQLNARNVHTFTASYARLDNIEQKLEVLMSGLRKFNVKLPPEIRKGESIDVTKTYKNFIELLDCARSNYLNVVKSVQKEASAPYESRTVPLSSNLPRIPLPTFSGKIEEWTEFYNTFKSIVHNEPSLEGMDVRKFQYLRSSLRGDALSVISDFPLDAVSYSLALAALETRYQNRRRLATYFLNRILEYKTPAQPSHPDFLKFLAVHKNSWNCLGKMENLDLLDFVKLQIGLNHLDSNTRRKFEEQYTSGTIPTYKNLIDFITEMSRREELMKDVVPPSRQKEGLKLNSASSVPRKSFRPDSAVLYQVCHSDETEAEEHADFEPVLLNRPVTSVVSAKKQSLTPSSHTTESPKSQGNFVTNPASMICWNCRSNCHVYQRCPEPRKRFCYRCGLMGVVVTNCPNCCSGNEPGSQS</sequence>
<dbReference type="InterPro" id="IPR036875">
    <property type="entry name" value="Znf_CCHC_sf"/>
</dbReference>
<protein>
    <submittedName>
        <fullName evidence="2">Pao retrotransposon peptidase</fullName>
    </submittedName>
</protein>
<dbReference type="Gene3D" id="4.10.60.10">
    <property type="entry name" value="Zinc finger, CCHC-type"/>
    <property type="match status" value="1"/>
</dbReference>
<evidence type="ECO:0000313" key="2">
    <source>
        <dbReference type="EMBL" id="BES87369.1"/>
    </source>
</evidence>
<reference evidence="2 3" key="1">
    <citation type="submission" date="2023-09" db="EMBL/GenBank/DDBJ databases">
        <title>Nesidiocoris tenuis whole genome shotgun sequence.</title>
        <authorList>
            <person name="Shibata T."/>
            <person name="Shimoda M."/>
            <person name="Kobayashi T."/>
            <person name="Uehara T."/>
        </authorList>
    </citation>
    <scope>NUCLEOTIDE SEQUENCE [LARGE SCALE GENOMIC DNA]</scope>
    <source>
        <strain evidence="2 3">Japan</strain>
    </source>
</reference>
<accession>A0ABN7A5J0</accession>
<dbReference type="SUPFAM" id="SSF57756">
    <property type="entry name" value="Retrovirus zinc finger-like domains"/>
    <property type="match status" value="1"/>
</dbReference>
<dbReference type="InterPro" id="IPR005312">
    <property type="entry name" value="DUF1759"/>
</dbReference>